<protein>
    <submittedName>
        <fullName evidence="3">Uncharacterized protein LOC113218555</fullName>
    </submittedName>
</protein>
<dbReference type="KEGG" id="ame:113218555"/>
<evidence type="ECO:0000313" key="3">
    <source>
        <dbReference type="RefSeq" id="XP_026295411.1"/>
    </source>
</evidence>
<dbReference type="Proteomes" id="UP000005203">
    <property type="component" value="Linkage group LG3"/>
</dbReference>
<dbReference type="OrthoDB" id="10388785at2759"/>
<proteinExistence type="predicted"/>
<accession>A0A7M7KZL3</accession>
<reference evidence="3" key="2">
    <citation type="submission" date="2025-04" db="UniProtKB">
        <authorList>
            <consortium name="RefSeq"/>
        </authorList>
    </citation>
    <scope>IDENTIFICATION</scope>
    <source>
        <strain evidence="3">DH4</strain>
        <tissue evidence="3">Whole body</tissue>
    </source>
</reference>
<dbReference type="RefSeq" id="XP_026295411.1">
    <property type="nucleotide sequence ID" value="XM_026439626.1"/>
</dbReference>
<evidence type="ECO:0000313" key="1">
    <source>
        <dbReference type="EnsemblMetazoa" id="XP_026295411"/>
    </source>
</evidence>
<organism evidence="1">
    <name type="scientific">Apis mellifera</name>
    <name type="common">Honeybee</name>
    <dbReference type="NCBI Taxonomy" id="7460"/>
    <lineage>
        <taxon>Eukaryota</taxon>
        <taxon>Metazoa</taxon>
        <taxon>Ecdysozoa</taxon>
        <taxon>Arthropoda</taxon>
        <taxon>Hexapoda</taxon>
        <taxon>Insecta</taxon>
        <taxon>Pterygota</taxon>
        <taxon>Neoptera</taxon>
        <taxon>Endopterygota</taxon>
        <taxon>Hymenoptera</taxon>
        <taxon>Apocrita</taxon>
        <taxon>Aculeata</taxon>
        <taxon>Apoidea</taxon>
        <taxon>Anthophila</taxon>
        <taxon>Apidae</taxon>
        <taxon>Apis</taxon>
    </lineage>
</organism>
<dbReference type="AlphaFoldDB" id="A0A7M7KZL3"/>
<accession>A0A8B8GUD1</accession>
<dbReference type="GeneID" id="113218555"/>
<keyword evidence="2" id="KW-1185">Reference proteome</keyword>
<name>A0A7M7KZL3_APIME</name>
<gene>
    <name evidence="3" type="primary">LOC113218555</name>
</gene>
<reference evidence="1" key="1">
    <citation type="submission" date="2021-01" db="UniProtKB">
        <authorList>
            <consortium name="EnsemblMetazoa"/>
        </authorList>
    </citation>
    <scope>IDENTIFICATION</scope>
    <source>
        <strain evidence="1">DH4</strain>
    </source>
</reference>
<sequence>MNLSKFSRQKNIGERTFSRTWFYRSIVDRPPNSAVLDRTTIWQETRRKGTYLHSLWLATMGNKPSYFLPGLIGFFARSKQTSDLRNHYFFTILTRVEGLIDLDLKLVHYGRNYSPDCRSLFARRYSLGAMNASIMIKYCRKD</sequence>
<evidence type="ECO:0000313" key="2">
    <source>
        <dbReference type="Proteomes" id="UP000005203"/>
    </source>
</evidence>
<dbReference type="EnsemblMetazoa" id="XM_026439626">
    <property type="protein sequence ID" value="XP_026295411"/>
    <property type="gene ID" value="LOC113218555"/>
</dbReference>